<dbReference type="Gene3D" id="1.20.1110.10">
    <property type="entry name" value="Calcium-transporting ATPase, transmembrane domain"/>
    <property type="match status" value="1"/>
</dbReference>
<keyword evidence="6" id="KW-1185">Reference proteome</keyword>
<name>A0A804M077_MAIZE</name>
<evidence type="ECO:0000256" key="2">
    <source>
        <dbReference type="ARBA" id="ARBA00022723"/>
    </source>
</evidence>
<accession>A0A804M077</accession>
<dbReference type="Pfam" id="PF00689">
    <property type="entry name" value="Cation_ATPase_C"/>
    <property type="match status" value="1"/>
</dbReference>
<evidence type="ECO:0000259" key="4">
    <source>
        <dbReference type="Pfam" id="PF00689"/>
    </source>
</evidence>
<dbReference type="Gramene" id="Zm00001eb049270_T003">
    <property type="protein sequence ID" value="Zm00001eb049270_P003"/>
    <property type="gene ID" value="Zm00001eb049270"/>
</dbReference>
<proteinExistence type="predicted"/>
<reference evidence="6" key="1">
    <citation type="submission" date="2015-12" db="EMBL/GenBank/DDBJ databases">
        <title>Update maize B73 reference genome by single molecule sequencing technologies.</title>
        <authorList>
            <consortium name="Maize Genome Sequencing Project"/>
            <person name="Ware D."/>
        </authorList>
    </citation>
    <scope>NUCLEOTIDE SEQUENCE [LARGE SCALE GENOMIC DNA]</scope>
    <source>
        <strain evidence="6">cv. B73</strain>
    </source>
</reference>
<evidence type="ECO:0000256" key="1">
    <source>
        <dbReference type="ARBA" id="ARBA00004127"/>
    </source>
</evidence>
<dbReference type="InterPro" id="IPR006068">
    <property type="entry name" value="ATPase_P-typ_cation-transptr_C"/>
</dbReference>
<sequence length="181" mass="20647">MDTLGALALATEPPTNHLMERPPVGRREPLIINIMWRNLIIMALFQVSFLLTLNFKGISLLQLKNDDPAHADKVKNTFIFNTFVFCQVFNEFNSCKPDELNVFKGISENHLFIGIIAITVVLQFGPLSHHPSNHGRGTQSKRQKNYRGRAGHSLQLNLRFLFPCLEEVMIIVRSRLNVEHS</sequence>
<keyword evidence="2" id="KW-0479">Metal-binding</keyword>
<dbReference type="PANTHER" id="PTHR24093:SF369">
    <property type="entry name" value="CALCIUM-TRANSPORTING ATPASE"/>
    <property type="match status" value="1"/>
</dbReference>
<evidence type="ECO:0000313" key="6">
    <source>
        <dbReference type="Proteomes" id="UP000007305"/>
    </source>
</evidence>
<evidence type="ECO:0000313" key="5">
    <source>
        <dbReference type="EnsemblPlants" id="Zm00001eb049270_P003"/>
    </source>
</evidence>
<dbReference type="GO" id="GO:0046872">
    <property type="term" value="F:metal ion binding"/>
    <property type="evidence" value="ECO:0007669"/>
    <property type="project" value="UniProtKB-KW"/>
</dbReference>
<reference evidence="5" key="3">
    <citation type="submission" date="2021-05" db="UniProtKB">
        <authorList>
            <consortium name="EnsemblPlants"/>
        </authorList>
    </citation>
    <scope>IDENTIFICATION</scope>
    <source>
        <strain evidence="5">cv. B73</strain>
    </source>
</reference>
<dbReference type="GO" id="GO:0012505">
    <property type="term" value="C:endomembrane system"/>
    <property type="evidence" value="ECO:0007669"/>
    <property type="project" value="UniProtKB-SubCell"/>
</dbReference>
<reference evidence="5" key="2">
    <citation type="submission" date="2019-07" db="EMBL/GenBank/DDBJ databases">
        <authorList>
            <person name="Seetharam A."/>
            <person name="Woodhouse M."/>
            <person name="Cannon E."/>
        </authorList>
    </citation>
    <scope>NUCLEOTIDE SEQUENCE [LARGE SCALE GENOMIC DNA]</scope>
    <source>
        <strain evidence="5">cv. B73</strain>
    </source>
</reference>
<dbReference type="Proteomes" id="UP000007305">
    <property type="component" value="Chromosome 1"/>
</dbReference>
<dbReference type="AlphaFoldDB" id="A0A804M077"/>
<dbReference type="EnsemblPlants" id="Zm00001eb049270_T003">
    <property type="protein sequence ID" value="Zm00001eb049270_P003"/>
    <property type="gene ID" value="Zm00001eb049270"/>
</dbReference>
<dbReference type="SUPFAM" id="SSF81665">
    <property type="entry name" value="Calcium ATPase, transmembrane domain M"/>
    <property type="match status" value="1"/>
</dbReference>
<organism evidence="5 6">
    <name type="scientific">Zea mays</name>
    <name type="common">Maize</name>
    <dbReference type="NCBI Taxonomy" id="4577"/>
    <lineage>
        <taxon>Eukaryota</taxon>
        <taxon>Viridiplantae</taxon>
        <taxon>Streptophyta</taxon>
        <taxon>Embryophyta</taxon>
        <taxon>Tracheophyta</taxon>
        <taxon>Spermatophyta</taxon>
        <taxon>Magnoliopsida</taxon>
        <taxon>Liliopsida</taxon>
        <taxon>Poales</taxon>
        <taxon>Poaceae</taxon>
        <taxon>PACMAD clade</taxon>
        <taxon>Panicoideae</taxon>
        <taxon>Andropogonodae</taxon>
        <taxon>Andropogoneae</taxon>
        <taxon>Tripsacinae</taxon>
        <taxon>Zea</taxon>
    </lineage>
</organism>
<protein>
    <recommendedName>
        <fullName evidence="4">Cation-transporting P-type ATPase C-terminal domain-containing protein</fullName>
    </recommendedName>
</protein>
<evidence type="ECO:0000256" key="3">
    <source>
        <dbReference type="ARBA" id="ARBA00022842"/>
    </source>
</evidence>
<dbReference type="InterPro" id="IPR023298">
    <property type="entry name" value="ATPase_P-typ_TM_dom_sf"/>
</dbReference>
<comment type="subcellular location">
    <subcellularLocation>
        <location evidence="1">Endomembrane system</location>
        <topology evidence="1">Multi-pass membrane protein</topology>
    </subcellularLocation>
</comment>
<dbReference type="PANTHER" id="PTHR24093">
    <property type="entry name" value="CATION TRANSPORTING ATPASE"/>
    <property type="match status" value="1"/>
</dbReference>
<feature type="domain" description="Cation-transporting P-type ATPase C-terminal" evidence="4">
    <location>
        <begin position="1"/>
        <end position="124"/>
    </location>
</feature>
<keyword evidence="3" id="KW-0460">Magnesium</keyword>